<dbReference type="GO" id="GO:0070652">
    <property type="term" value="C:HAUS complex"/>
    <property type="evidence" value="ECO:0007669"/>
    <property type="project" value="InterPro"/>
</dbReference>
<evidence type="ECO:0000313" key="3">
    <source>
        <dbReference type="RefSeq" id="XP_034249788.1"/>
    </source>
</evidence>
<keyword evidence="1" id="KW-1185">Reference proteome</keyword>
<dbReference type="GO" id="GO:0051225">
    <property type="term" value="P:spindle assembly"/>
    <property type="evidence" value="ECO:0007669"/>
    <property type="project" value="InterPro"/>
</dbReference>
<dbReference type="AlphaFoldDB" id="A0A6P8ZWL9"/>
<dbReference type="GeneID" id="117650449"/>
<protein>
    <submittedName>
        <fullName evidence="2 3">Uncharacterized protein LOC117650449</fullName>
    </submittedName>
</protein>
<accession>A0A6P8ZWL9</accession>
<dbReference type="RefSeq" id="XP_034249788.1">
    <property type="nucleotide sequence ID" value="XM_034393897.1"/>
</dbReference>
<evidence type="ECO:0000313" key="1">
    <source>
        <dbReference type="Proteomes" id="UP000515158"/>
    </source>
</evidence>
<organism evidence="3">
    <name type="scientific">Thrips palmi</name>
    <name type="common">Melon thrips</name>
    <dbReference type="NCBI Taxonomy" id="161013"/>
    <lineage>
        <taxon>Eukaryota</taxon>
        <taxon>Metazoa</taxon>
        <taxon>Ecdysozoa</taxon>
        <taxon>Arthropoda</taxon>
        <taxon>Hexapoda</taxon>
        <taxon>Insecta</taxon>
        <taxon>Pterygota</taxon>
        <taxon>Neoptera</taxon>
        <taxon>Paraneoptera</taxon>
        <taxon>Thysanoptera</taxon>
        <taxon>Terebrantia</taxon>
        <taxon>Thripoidea</taxon>
        <taxon>Thripidae</taxon>
        <taxon>Thrips</taxon>
    </lineage>
</organism>
<dbReference type="GO" id="GO:0051011">
    <property type="term" value="F:microtubule minus-end binding"/>
    <property type="evidence" value="ECO:0007669"/>
    <property type="project" value="TreeGrafter"/>
</dbReference>
<proteinExistence type="predicted"/>
<dbReference type="PANTHER" id="PTHR16219:SF1">
    <property type="entry name" value="HAUS AUGMIN-LIKE COMPLEX SUBUNIT 4"/>
    <property type="match status" value="1"/>
</dbReference>
<dbReference type="Proteomes" id="UP000515158">
    <property type="component" value="Unplaced"/>
</dbReference>
<evidence type="ECO:0000313" key="2">
    <source>
        <dbReference type="RefSeq" id="XP_034249787.1"/>
    </source>
</evidence>
<name>A0A6P8ZWL9_THRPL</name>
<reference evidence="2 3" key="1">
    <citation type="submission" date="2025-04" db="UniProtKB">
        <authorList>
            <consortium name="RefSeq"/>
        </authorList>
    </citation>
    <scope>IDENTIFICATION</scope>
    <source>
        <tissue evidence="2 3">Total insect</tissue>
    </source>
</reference>
<dbReference type="Pfam" id="PF14735">
    <property type="entry name" value="HAUS4"/>
    <property type="match status" value="1"/>
</dbReference>
<dbReference type="PANTHER" id="PTHR16219">
    <property type="entry name" value="AUGMIN SUBUNIT 4 FAMILY MEMBER"/>
    <property type="match status" value="1"/>
</dbReference>
<dbReference type="RefSeq" id="XP_034249787.1">
    <property type="nucleotide sequence ID" value="XM_034393896.1"/>
</dbReference>
<sequence length="373" mass="41610">MDSSLSEPEEGTGRLSLSLVSYGSDIEEADSSITAAVNQSSDTLVPHAVGDVTVGLSSTPISSSSEEEEMIASVASQLGLSGVSHEKLEQLSFAMEKMRASQQKYIRLKTIWDAVVTVAKKPNRLPTQTAQKVNAALDHIGLLDYVVPNEVNSCDGVFGISEKHLEELIPIDLTALDIQHLREAVEEEICLDHQRLLSANKRYSDIMSKVSGPVACNTSNSAEQKNTHELLSLRQELDREICVNGTYLEELDNVSSNLLKVKIDSFKRINSNRVDAFQRRCEILKTHIRSLNDQIVNGIYLEDGHLVDAFTELRKNVDMLVTEAKSELSALQKKNDDYEKLQGTHFDKILAEYQDLMQKISEKEYTLKNISKR</sequence>
<dbReference type="OrthoDB" id="8192392at2759"/>
<dbReference type="InterPro" id="IPR029327">
    <property type="entry name" value="HAUS4"/>
</dbReference>
<gene>
    <name evidence="2 3" type="primary">LOC117650449</name>
</gene>
<dbReference type="KEGG" id="tpal:117650449"/>